<dbReference type="KEGG" id="vg:24573990"/>
<sequence>MKILSGVSQCYMNDGEPVKCHHCGGENFQGEVSEIVSGNIAEEYTRCCGCGKILSFWAYGDYEPQPHLIYHPNKVVKSVMNWFIIKGFTK</sequence>
<reference evidence="1 2" key="1">
    <citation type="journal article" date="2015" name="Genome Announc.">
        <title>Complete Genome Sequence of Citrobacter freundii Myophage Moogle.</title>
        <authorList>
            <person name="Nguyen Q.T."/>
            <person name="Luna A.J."/>
            <person name="Hernandez A.C."/>
            <person name="Kuty Everett G.F."/>
        </authorList>
    </citation>
    <scope>NUCLEOTIDE SEQUENCE [LARGE SCALE GENOMIC DNA]</scope>
</reference>
<protein>
    <recommendedName>
        <fullName evidence="3">Phage protein</fullName>
    </recommendedName>
</protein>
<keyword evidence="2" id="KW-1185">Reference proteome</keyword>
<organism evidence="1 2">
    <name type="scientific">Citrobacter phage Moogle</name>
    <dbReference type="NCBI Taxonomy" id="1540094"/>
    <lineage>
        <taxon>Viruses</taxon>
        <taxon>Duplodnaviria</taxon>
        <taxon>Heunggongvirae</taxon>
        <taxon>Uroviricota</taxon>
        <taxon>Caudoviricetes</taxon>
        <taxon>Andersonviridae</taxon>
        <taxon>Ounavirinae</taxon>
        <taxon>Mooglevirus</taxon>
        <taxon>Mooglevirus moogle</taxon>
    </lineage>
</organism>
<dbReference type="GeneID" id="24573990"/>
<evidence type="ECO:0000313" key="2">
    <source>
        <dbReference type="Proteomes" id="UP000030203"/>
    </source>
</evidence>
<accession>A0A0A0RVP5</accession>
<dbReference type="RefSeq" id="YP_009145694.1">
    <property type="nucleotide sequence ID" value="NC_027293.1"/>
</dbReference>
<name>A0A0A0RVP5_9CAUD</name>
<dbReference type="EMBL" id="KM236239">
    <property type="protein sequence ID" value="AIW03788.1"/>
    <property type="molecule type" value="Genomic_DNA"/>
</dbReference>
<gene>
    <name evidence="1" type="ORF">CPT_Moogle51</name>
</gene>
<evidence type="ECO:0008006" key="3">
    <source>
        <dbReference type="Google" id="ProtNLM"/>
    </source>
</evidence>
<dbReference type="Proteomes" id="UP000030203">
    <property type="component" value="Segment"/>
</dbReference>
<dbReference type="OrthoDB" id="16461at10239"/>
<evidence type="ECO:0000313" key="1">
    <source>
        <dbReference type="EMBL" id="AIW03788.1"/>
    </source>
</evidence>
<proteinExistence type="predicted"/>